<dbReference type="Proteomes" id="UP000319852">
    <property type="component" value="Chromosome"/>
</dbReference>
<keyword evidence="2" id="KW-1185">Reference proteome</keyword>
<accession>A0A517MPV8</accession>
<organism evidence="1 2">
    <name type="scientific">Adhaeretor mobilis</name>
    <dbReference type="NCBI Taxonomy" id="1930276"/>
    <lineage>
        <taxon>Bacteria</taxon>
        <taxon>Pseudomonadati</taxon>
        <taxon>Planctomycetota</taxon>
        <taxon>Planctomycetia</taxon>
        <taxon>Pirellulales</taxon>
        <taxon>Lacipirellulaceae</taxon>
        <taxon>Adhaeretor</taxon>
    </lineage>
</organism>
<gene>
    <name evidence="1" type="ORF">HG15A2_01850</name>
</gene>
<proteinExistence type="predicted"/>
<dbReference type="AlphaFoldDB" id="A0A517MPV8"/>
<evidence type="ECO:0000313" key="1">
    <source>
        <dbReference type="EMBL" id="QDS96926.1"/>
    </source>
</evidence>
<dbReference type="OrthoDB" id="287433at2"/>
<name>A0A517MPV8_9BACT</name>
<dbReference type="KEGG" id="amob:HG15A2_01850"/>
<protein>
    <recommendedName>
        <fullName evidence="3">Transposase</fullName>
    </recommendedName>
</protein>
<dbReference type="EMBL" id="CP036263">
    <property type="protein sequence ID" value="QDS96926.1"/>
    <property type="molecule type" value="Genomic_DNA"/>
</dbReference>
<evidence type="ECO:0008006" key="3">
    <source>
        <dbReference type="Google" id="ProtNLM"/>
    </source>
</evidence>
<reference evidence="1 2" key="1">
    <citation type="submission" date="2019-02" db="EMBL/GenBank/DDBJ databases">
        <title>Deep-cultivation of Planctomycetes and their phenomic and genomic characterization uncovers novel biology.</title>
        <authorList>
            <person name="Wiegand S."/>
            <person name="Jogler M."/>
            <person name="Boedeker C."/>
            <person name="Pinto D."/>
            <person name="Vollmers J."/>
            <person name="Rivas-Marin E."/>
            <person name="Kohn T."/>
            <person name="Peeters S.H."/>
            <person name="Heuer A."/>
            <person name="Rast P."/>
            <person name="Oberbeckmann S."/>
            <person name="Bunk B."/>
            <person name="Jeske O."/>
            <person name="Meyerdierks A."/>
            <person name="Storesund J.E."/>
            <person name="Kallscheuer N."/>
            <person name="Luecker S."/>
            <person name="Lage O.M."/>
            <person name="Pohl T."/>
            <person name="Merkel B.J."/>
            <person name="Hornburger P."/>
            <person name="Mueller R.-W."/>
            <person name="Bruemmer F."/>
            <person name="Labrenz M."/>
            <person name="Spormann A.M."/>
            <person name="Op den Camp H."/>
            <person name="Overmann J."/>
            <person name="Amann R."/>
            <person name="Jetten M.S.M."/>
            <person name="Mascher T."/>
            <person name="Medema M.H."/>
            <person name="Devos D.P."/>
            <person name="Kaster A.-K."/>
            <person name="Ovreas L."/>
            <person name="Rohde M."/>
            <person name="Galperin M.Y."/>
            <person name="Jogler C."/>
        </authorList>
    </citation>
    <scope>NUCLEOTIDE SEQUENCE [LARGE SCALE GENOMIC DNA]</scope>
    <source>
        <strain evidence="1 2">HG15A2</strain>
    </source>
</reference>
<sequence>MQPYSKELRRDVLAACGAGGGSRQVALRFDVSSKSDEKYGKLLPRIHATGTRFGSRMQGGSWLRLMRNPNSICESCKPLRSKNSTERFPT</sequence>
<evidence type="ECO:0000313" key="2">
    <source>
        <dbReference type="Proteomes" id="UP000319852"/>
    </source>
</evidence>